<keyword evidence="5" id="KW-0472">Membrane</keyword>
<dbReference type="Gene3D" id="3.10.50.40">
    <property type="match status" value="1"/>
</dbReference>
<organism evidence="7 8">
    <name type="scientific">Marinihelvus fidelis</name>
    <dbReference type="NCBI Taxonomy" id="2613842"/>
    <lineage>
        <taxon>Bacteria</taxon>
        <taxon>Pseudomonadati</taxon>
        <taxon>Pseudomonadota</taxon>
        <taxon>Gammaproteobacteria</taxon>
        <taxon>Chromatiales</taxon>
        <taxon>Wenzhouxiangellaceae</taxon>
        <taxon>Marinihelvus</taxon>
    </lineage>
</organism>
<comment type="catalytic activity">
    <reaction evidence="1">
        <text>[protein]-peptidylproline (omega=180) = [protein]-peptidylproline (omega=0)</text>
        <dbReference type="Rhea" id="RHEA:16237"/>
        <dbReference type="Rhea" id="RHEA-COMP:10747"/>
        <dbReference type="Rhea" id="RHEA-COMP:10748"/>
        <dbReference type="ChEBI" id="CHEBI:83833"/>
        <dbReference type="ChEBI" id="CHEBI:83834"/>
        <dbReference type="EC" id="5.2.1.8"/>
    </reaction>
</comment>
<dbReference type="GO" id="GO:0003755">
    <property type="term" value="F:peptidyl-prolyl cis-trans isomerase activity"/>
    <property type="evidence" value="ECO:0007669"/>
    <property type="project" value="UniProtKB-KW"/>
</dbReference>
<feature type="domain" description="PpiC" evidence="6">
    <location>
        <begin position="115"/>
        <end position="240"/>
    </location>
</feature>
<dbReference type="Proteomes" id="UP000325372">
    <property type="component" value="Unassembled WGS sequence"/>
</dbReference>
<keyword evidence="8" id="KW-1185">Reference proteome</keyword>
<evidence type="ECO:0000256" key="2">
    <source>
        <dbReference type="ARBA" id="ARBA00007656"/>
    </source>
</evidence>
<dbReference type="PANTHER" id="PTHR47245:SF2">
    <property type="entry name" value="PEPTIDYL-PROLYL CIS-TRANS ISOMERASE HP_0175-RELATED"/>
    <property type="match status" value="1"/>
</dbReference>
<accession>A0A5N0TFU1</accession>
<name>A0A5N0TFU1_9GAMM</name>
<comment type="caution">
    <text evidence="7">The sequence shown here is derived from an EMBL/GenBank/DDBJ whole genome shotgun (WGS) entry which is preliminary data.</text>
</comment>
<dbReference type="InterPro" id="IPR000297">
    <property type="entry name" value="PPIase_PpiC"/>
</dbReference>
<evidence type="ECO:0000259" key="6">
    <source>
        <dbReference type="Pfam" id="PF13145"/>
    </source>
</evidence>
<dbReference type="EMBL" id="VYXP01000001">
    <property type="protein sequence ID" value="KAA9134013.1"/>
    <property type="molecule type" value="Genomic_DNA"/>
</dbReference>
<dbReference type="EC" id="5.2.1.8" evidence="3"/>
<dbReference type="InterPro" id="IPR050245">
    <property type="entry name" value="PrsA_foldase"/>
</dbReference>
<comment type="similarity">
    <text evidence="2">Belongs to the PpiC/parvulin rotamase family.</text>
</comment>
<evidence type="ECO:0000256" key="4">
    <source>
        <dbReference type="ARBA" id="ARBA00023110"/>
    </source>
</evidence>
<protein>
    <recommendedName>
        <fullName evidence="3">peptidylprolyl isomerase</fullName>
        <ecNumber evidence="3">5.2.1.8</ecNumber>
    </recommendedName>
</protein>
<dbReference type="InterPro" id="IPR046357">
    <property type="entry name" value="PPIase_dom_sf"/>
</dbReference>
<dbReference type="AlphaFoldDB" id="A0A5N0TFU1"/>
<gene>
    <name evidence="7" type="ORF">F3N42_00220</name>
</gene>
<evidence type="ECO:0000256" key="1">
    <source>
        <dbReference type="ARBA" id="ARBA00000971"/>
    </source>
</evidence>
<keyword evidence="5" id="KW-0812">Transmembrane</keyword>
<evidence type="ECO:0000256" key="5">
    <source>
        <dbReference type="SAM" id="Phobius"/>
    </source>
</evidence>
<evidence type="ECO:0000256" key="3">
    <source>
        <dbReference type="ARBA" id="ARBA00013194"/>
    </source>
</evidence>
<dbReference type="RefSeq" id="WP_150862364.1">
    <property type="nucleotide sequence ID" value="NZ_VYXP01000001.1"/>
</dbReference>
<proteinExistence type="inferred from homology"/>
<reference evidence="7 8" key="1">
    <citation type="submission" date="2019-09" db="EMBL/GenBank/DDBJ databases">
        <title>Wenzhouxiangella sp. Genome sequencing and assembly.</title>
        <authorList>
            <person name="Zhang R."/>
        </authorList>
    </citation>
    <scope>NUCLEOTIDE SEQUENCE [LARGE SCALE GENOMIC DNA]</scope>
    <source>
        <strain evidence="7 8">W260</strain>
    </source>
</reference>
<keyword evidence="4" id="KW-0697">Rotamase</keyword>
<evidence type="ECO:0000313" key="7">
    <source>
        <dbReference type="EMBL" id="KAA9134013.1"/>
    </source>
</evidence>
<dbReference type="Pfam" id="PF13145">
    <property type="entry name" value="Rotamase_2"/>
    <property type="match status" value="1"/>
</dbReference>
<keyword evidence="7" id="KW-0413">Isomerase</keyword>
<evidence type="ECO:0000313" key="8">
    <source>
        <dbReference type="Proteomes" id="UP000325372"/>
    </source>
</evidence>
<dbReference type="PANTHER" id="PTHR47245">
    <property type="entry name" value="PEPTIDYLPROLYL ISOMERASE"/>
    <property type="match status" value="1"/>
</dbReference>
<sequence>MSDRRWLREPLLHFFLIGALLFVLFGWVNRGETVAEDVIVVDDDRVSLLAMQFERVWMRPPTAAEMDGLVDKWVRDEILYREGVAMGLDQNDPVFRRRVAQKMTFIAEGAVNETPTEAELQAWLDERPEQYRAEPALTFRQVYFQGDGAARADAIEQALAALEDGTVAEALGDPSLLPQRMDAAGASRVDAMFGDGFVATLQAQATGEWVGPVESAFGTHLVFVEQVTPSRAVTLDEVRQAVQRDLMTARREQAEDAFVDALRQKYTVQLPVSAP</sequence>
<feature type="transmembrane region" description="Helical" evidence="5">
    <location>
        <begin position="12"/>
        <end position="28"/>
    </location>
</feature>
<keyword evidence="5" id="KW-1133">Transmembrane helix</keyword>